<dbReference type="Gene3D" id="3.40.50.1820">
    <property type="entry name" value="alpha/beta hydrolase"/>
    <property type="match status" value="1"/>
</dbReference>
<comment type="caution">
    <text evidence="3">The sequence shown here is derived from an EMBL/GenBank/DDBJ whole genome shotgun (WGS) entry which is preliminary data.</text>
</comment>
<dbReference type="InterPro" id="IPR029058">
    <property type="entry name" value="AB_hydrolase_fold"/>
</dbReference>
<feature type="domain" description="Alpha/beta hydrolase fold-3" evidence="2">
    <location>
        <begin position="66"/>
        <end position="174"/>
    </location>
</feature>
<dbReference type="GO" id="GO:0016787">
    <property type="term" value="F:hydrolase activity"/>
    <property type="evidence" value="ECO:0007669"/>
    <property type="project" value="UniProtKB-KW"/>
</dbReference>
<dbReference type="SUPFAM" id="SSF53474">
    <property type="entry name" value="alpha/beta-Hydrolases"/>
    <property type="match status" value="1"/>
</dbReference>
<dbReference type="RefSeq" id="WP_109666848.1">
    <property type="nucleotide sequence ID" value="NZ_QGGW01000002.1"/>
</dbReference>
<evidence type="ECO:0000313" key="3">
    <source>
        <dbReference type="EMBL" id="PWK61639.1"/>
    </source>
</evidence>
<proteinExistence type="predicted"/>
<dbReference type="InterPro" id="IPR050300">
    <property type="entry name" value="GDXG_lipolytic_enzyme"/>
</dbReference>
<name>A0A316GN16_9RHOB</name>
<dbReference type="AlphaFoldDB" id="A0A316GN16"/>
<gene>
    <name evidence="3" type="ORF">C7455_102330</name>
</gene>
<dbReference type="PANTHER" id="PTHR48081:SF33">
    <property type="entry name" value="KYNURENINE FORMAMIDASE"/>
    <property type="match status" value="1"/>
</dbReference>
<dbReference type="OrthoDB" id="9771666at2"/>
<dbReference type="PANTHER" id="PTHR48081">
    <property type="entry name" value="AB HYDROLASE SUPERFAMILY PROTEIN C4A8.06C"/>
    <property type="match status" value="1"/>
</dbReference>
<dbReference type="Pfam" id="PF07859">
    <property type="entry name" value="Abhydrolase_3"/>
    <property type="match status" value="1"/>
</dbReference>
<evidence type="ECO:0000259" key="2">
    <source>
        <dbReference type="Pfam" id="PF07859"/>
    </source>
</evidence>
<organism evidence="3 4">
    <name type="scientific">Roseicyclus mahoneyensis</name>
    <dbReference type="NCBI Taxonomy" id="164332"/>
    <lineage>
        <taxon>Bacteria</taxon>
        <taxon>Pseudomonadati</taxon>
        <taxon>Pseudomonadota</taxon>
        <taxon>Alphaproteobacteria</taxon>
        <taxon>Rhodobacterales</taxon>
        <taxon>Roseobacteraceae</taxon>
        <taxon>Roseicyclus</taxon>
    </lineage>
</organism>
<reference evidence="3 4" key="1">
    <citation type="submission" date="2018-05" db="EMBL/GenBank/DDBJ databases">
        <title>Genomic Encyclopedia of Type Strains, Phase IV (KMG-IV): sequencing the most valuable type-strain genomes for metagenomic binning, comparative biology and taxonomic classification.</title>
        <authorList>
            <person name="Goeker M."/>
        </authorList>
    </citation>
    <scope>NUCLEOTIDE SEQUENCE [LARGE SCALE GENOMIC DNA]</scope>
    <source>
        <strain evidence="3 4">DSM 16097</strain>
    </source>
</reference>
<keyword evidence="4" id="KW-1185">Reference proteome</keyword>
<dbReference type="EMBL" id="QGGW01000002">
    <property type="protein sequence ID" value="PWK61639.1"/>
    <property type="molecule type" value="Genomic_DNA"/>
</dbReference>
<keyword evidence="1 3" id="KW-0378">Hydrolase</keyword>
<evidence type="ECO:0000256" key="1">
    <source>
        <dbReference type="ARBA" id="ARBA00022801"/>
    </source>
</evidence>
<protein>
    <submittedName>
        <fullName evidence="3">Alpha/beta hydrolase family protein</fullName>
    </submittedName>
</protein>
<dbReference type="Proteomes" id="UP000245708">
    <property type="component" value="Unassembled WGS sequence"/>
</dbReference>
<evidence type="ECO:0000313" key="4">
    <source>
        <dbReference type="Proteomes" id="UP000245708"/>
    </source>
</evidence>
<dbReference type="InterPro" id="IPR013094">
    <property type="entry name" value="AB_hydrolase_3"/>
</dbReference>
<accession>A0A316GN16</accession>
<sequence>MPITDWDDAYANAAHIPDAERFLTDWPARTAALRTGITPGRLRYGPGARQTIDLYRPESAIQGLTVIVHGGYWMRFSPDDFGFLAEGPLAHGQAVALVRYTLAPDARIAAITAEVAAAIGVAAEAVSGPVTLTGHSAGGHLVTRMACRGVLQDALADRVTHVVSVSGVHDLRPLLRTQMNETLQLDPAEAEVESPALLIPRDGLRVTCVVGGNERPEFIRQTDLLANVWWGLGAEVRAVHLPGLHHFDVIDGLAAPDGDLTRMLLDQSLP</sequence>